<dbReference type="Pfam" id="PF06439">
    <property type="entry name" value="3keto-disac_hyd"/>
    <property type="match status" value="1"/>
</dbReference>
<feature type="domain" description="Protein kinase" evidence="8">
    <location>
        <begin position="118"/>
        <end position="391"/>
    </location>
</feature>
<keyword evidence="2 5" id="KW-0547">Nucleotide-binding</keyword>
<dbReference type="InterPro" id="IPR017441">
    <property type="entry name" value="Protein_kinase_ATP_BS"/>
</dbReference>
<dbReference type="Gene3D" id="1.10.510.10">
    <property type="entry name" value="Transferase(Phosphotransferase) domain 1"/>
    <property type="match status" value="1"/>
</dbReference>
<keyword evidence="7" id="KW-0472">Membrane</keyword>
<dbReference type="Gene3D" id="2.60.120.560">
    <property type="entry name" value="Exo-inulinase, domain 1"/>
    <property type="match status" value="1"/>
</dbReference>
<evidence type="ECO:0000256" key="7">
    <source>
        <dbReference type="SAM" id="Phobius"/>
    </source>
</evidence>
<dbReference type="PANTHER" id="PTHR43289:SF6">
    <property type="entry name" value="SERINE_THREONINE-PROTEIN KINASE NEKL-3"/>
    <property type="match status" value="1"/>
</dbReference>
<dbReference type="PROSITE" id="PS00107">
    <property type="entry name" value="PROTEIN_KINASE_ATP"/>
    <property type="match status" value="1"/>
</dbReference>
<keyword evidence="1" id="KW-0808">Transferase</keyword>
<dbReference type="Gene3D" id="3.30.200.20">
    <property type="entry name" value="Phosphorylase Kinase, domain 1"/>
    <property type="match status" value="1"/>
</dbReference>
<proteinExistence type="predicted"/>
<dbReference type="AlphaFoldDB" id="A0AAU7CK93"/>
<accession>A0AAU7CK93</accession>
<keyword evidence="3" id="KW-0418">Kinase</keyword>
<dbReference type="InterPro" id="IPR008271">
    <property type="entry name" value="Ser/Thr_kinase_AS"/>
</dbReference>
<dbReference type="PROSITE" id="PS00108">
    <property type="entry name" value="PROTEIN_KINASE_ST"/>
    <property type="match status" value="1"/>
</dbReference>
<dbReference type="GO" id="GO:0004674">
    <property type="term" value="F:protein serine/threonine kinase activity"/>
    <property type="evidence" value="ECO:0007669"/>
    <property type="project" value="TreeGrafter"/>
</dbReference>
<evidence type="ECO:0000256" key="6">
    <source>
        <dbReference type="SAM" id="MobiDB-lite"/>
    </source>
</evidence>
<dbReference type="GO" id="GO:0005524">
    <property type="term" value="F:ATP binding"/>
    <property type="evidence" value="ECO:0007669"/>
    <property type="project" value="UniProtKB-UniRule"/>
</dbReference>
<dbReference type="Pfam" id="PF00069">
    <property type="entry name" value="Pkinase"/>
    <property type="match status" value="1"/>
</dbReference>
<feature type="region of interest" description="Disordered" evidence="6">
    <location>
        <begin position="508"/>
        <end position="528"/>
    </location>
</feature>
<dbReference type="CDD" id="cd14014">
    <property type="entry name" value="STKc_PknB_like"/>
    <property type="match status" value="1"/>
</dbReference>
<evidence type="ECO:0000256" key="2">
    <source>
        <dbReference type="ARBA" id="ARBA00022741"/>
    </source>
</evidence>
<evidence type="ECO:0000259" key="8">
    <source>
        <dbReference type="PROSITE" id="PS50011"/>
    </source>
</evidence>
<dbReference type="PANTHER" id="PTHR43289">
    <property type="entry name" value="MITOGEN-ACTIVATED PROTEIN KINASE KINASE KINASE 20-RELATED"/>
    <property type="match status" value="1"/>
</dbReference>
<evidence type="ECO:0000256" key="1">
    <source>
        <dbReference type="ARBA" id="ARBA00022679"/>
    </source>
</evidence>
<reference evidence="9" key="1">
    <citation type="submission" date="2024-05" db="EMBL/GenBank/DDBJ databases">
        <title>Planctomycetes of the genus Singulisphaera possess chitinolytic capabilities.</title>
        <authorList>
            <person name="Ivanova A."/>
        </authorList>
    </citation>
    <scope>NUCLEOTIDE SEQUENCE</scope>
    <source>
        <strain evidence="9">Ch08T</strain>
    </source>
</reference>
<dbReference type="InterPro" id="IPR010496">
    <property type="entry name" value="AL/BT2_dom"/>
</dbReference>
<sequence length="1087" mass="118066">MSETRACAECGTSVPPGVSSGLCPSCLKGTEDFATATHRPEAKPSGGGGESAVGLDEFLRTLREMNFVADSDMDRLAEGAIGDVARLARVLVQTGHLTAYQAGALLQGKAPGLLIGQYLVLDKLGVGGMGVVFKARHRPSERVVALKMLPPSFGRNPEAVQRFRREFELASRLSHPNLVAAIEASEDRGVHFLTMDYIKGYDLERLVNVGGPLSIKLALHCSIQAARGLEAAHAQGVIHRDVKPGNVMIDSAGGVRVLDLGLARVIEATSSFSGPGGGSLTQTGAFMGSTDFLAPEQADDAKRADQRADIYSIGCTLYFLLTGQPPFGGDTVLKRLMAHQERPAPSLRAVRPEVSEAIEAIYLRMMAKRPADRPQSVTEVILALEACRSAVREAGDASADLKTFAVTVMKRAAPRGRRGPEASIFARPKPTGFPEFNPDLNLEDLITDYREEIRREPLPEHKLPPMLPRLAPPRRRRRRSSGPLVLILATVLGAVAAYLLFPSPRPAPHSTEPVLTRSQPNTIPPPNSGPMVGFIPLFNGKDLSGWAGDVESFEVHDGHLRARTATESTIYYPKPFSDFVARVEFHLSPGGNGGLAIRYPGKGNASSEGMCEIEIIDEAAFPNLDPRQVSGSAYGMVGAMPGYVRRAGEWNILEVTVRGSTVKVVLNGSIVLDDDLDYVDEFMMKAAHPGKNRSRGYFGLTNVNLPVEYRAVEIRGLDPATQTRAAEPVARAVPGPPSGRLQFFDDFSDRSKGWPAESDSELAKMSHHHWGYAEGVYRLDANVPGAFSWTNGLDVEDFYVEAVGRVFGDQPASRGAILLEVVKDEIKRGFQVRLTDQGEVFLEPSFRTVDEQPNGPRIGPVRHPAIRTGRKDAFNLIGVRLVARRVEVFVNRVRVIGPVLLDWDPAFSRILLGVTAEVPNIRAEFDRFDLWAASIRGDSLGTTPTDSAGRKLNLDFETGTLQDWTAEGEAFSGQPVEGDTVQARRNDMWSVHQGKFWVGTYERGGDDPQGTLTSAAFRVAQPFASLLIGGGAKESTCVEIVRNDSGQVIERFRGRRTEELLPVTVDLSPHVGQETGPARILRRLGSL</sequence>
<dbReference type="RefSeq" id="WP_406698332.1">
    <property type="nucleotide sequence ID" value="NZ_CP155447.1"/>
</dbReference>
<organism evidence="9">
    <name type="scientific">Singulisphaera sp. Ch08</name>
    <dbReference type="NCBI Taxonomy" id="3120278"/>
    <lineage>
        <taxon>Bacteria</taxon>
        <taxon>Pseudomonadati</taxon>
        <taxon>Planctomycetota</taxon>
        <taxon>Planctomycetia</taxon>
        <taxon>Isosphaerales</taxon>
        <taxon>Isosphaeraceae</taxon>
        <taxon>Singulisphaera</taxon>
    </lineage>
</organism>
<dbReference type="SMART" id="SM00220">
    <property type="entry name" value="S_TKc"/>
    <property type="match status" value="1"/>
</dbReference>
<evidence type="ECO:0000256" key="4">
    <source>
        <dbReference type="ARBA" id="ARBA00022840"/>
    </source>
</evidence>
<evidence type="ECO:0000256" key="3">
    <source>
        <dbReference type="ARBA" id="ARBA00022777"/>
    </source>
</evidence>
<dbReference type="PROSITE" id="PS50011">
    <property type="entry name" value="PROTEIN_KINASE_DOM"/>
    <property type="match status" value="1"/>
</dbReference>
<dbReference type="EMBL" id="CP155447">
    <property type="protein sequence ID" value="XBH05508.1"/>
    <property type="molecule type" value="Genomic_DNA"/>
</dbReference>
<name>A0AAU7CK93_9BACT</name>
<protein>
    <submittedName>
        <fullName evidence="9">Family 16 glycoside hydrolase</fullName>
    </submittedName>
</protein>
<dbReference type="SUPFAM" id="SSF56112">
    <property type="entry name" value="Protein kinase-like (PK-like)"/>
    <property type="match status" value="1"/>
</dbReference>
<dbReference type="InterPro" id="IPR011009">
    <property type="entry name" value="Kinase-like_dom_sf"/>
</dbReference>
<dbReference type="InterPro" id="IPR000719">
    <property type="entry name" value="Prot_kinase_dom"/>
</dbReference>
<keyword evidence="9" id="KW-0378">Hydrolase</keyword>
<feature type="binding site" evidence="5">
    <location>
        <position position="147"/>
    </location>
    <ligand>
        <name>ATP</name>
        <dbReference type="ChEBI" id="CHEBI:30616"/>
    </ligand>
</feature>
<keyword evidence="4 5" id="KW-0067">ATP-binding</keyword>
<evidence type="ECO:0000256" key="5">
    <source>
        <dbReference type="PROSITE-ProRule" id="PRU10141"/>
    </source>
</evidence>
<gene>
    <name evidence="9" type="ORF">V5E97_05680</name>
</gene>
<keyword evidence="7" id="KW-0812">Transmembrane</keyword>
<evidence type="ECO:0000313" key="9">
    <source>
        <dbReference type="EMBL" id="XBH05508.1"/>
    </source>
</evidence>
<feature type="transmembrane region" description="Helical" evidence="7">
    <location>
        <begin position="484"/>
        <end position="501"/>
    </location>
</feature>
<dbReference type="GO" id="GO:0016787">
    <property type="term" value="F:hydrolase activity"/>
    <property type="evidence" value="ECO:0007669"/>
    <property type="project" value="UniProtKB-KW"/>
</dbReference>
<keyword evidence="7" id="KW-1133">Transmembrane helix</keyword>